<evidence type="ECO:0000313" key="2">
    <source>
        <dbReference type="Proteomes" id="UP001255601"/>
    </source>
</evidence>
<comment type="caution">
    <text evidence="1">The sequence shown here is derived from an EMBL/GenBank/DDBJ whole genome shotgun (WGS) entry which is preliminary data.</text>
</comment>
<dbReference type="AlphaFoldDB" id="A0AAJ2BE86"/>
<dbReference type="Proteomes" id="UP001255601">
    <property type="component" value="Unassembled WGS sequence"/>
</dbReference>
<dbReference type="RefSeq" id="WP_309771770.1">
    <property type="nucleotide sequence ID" value="NZ_JAVIZC010000003.1"/>
</dbReference>
<sequence>MDDREKLVLAALARMVDQYLEKRPDGAVDNYAMSAGEYAFEALQEYGYMEVENACARFARWTALGEALLAWSHCPDENPFPAPM</sequence>
<dbReference type="EMBL" id="JAVIZC010000003">
    <property type="protein sequence ID" value="MDR6103357.1"/>
    <property type="molecule type" value="Genomic_DNA"/>
</dbReference>
<protein>
    <submittedName>
        <fullName evidence="1">Uncharacterized protein</fullName>
    </submittedName>
</protein>
<name>A0AAJ2BE86_9HYPH</name>
<gene>
    <name evidence="1" type="ORF">QE369_003554</name>
</gene>
<proteinExistence type="predicted"/>
<evidence type="ECO:0000313" key="1">
    <source>
        <dbReference type="EMBL" id="MDR6103357.1"/>
    </source>
</evidence>
<reference evidence="1" key="1">
    <citation type="submission" date="2023-08" db="EMBL/GenBank/DDBJ databases">
        <title>Functional and genomic diversity of the sorghum phyllosphere microbiome.</title>
        <authorList>
            <person name="Shade A."/>
        </authorList>
    </citation>
    <scope>NUCLEOTIDE SEQUENCE</scope>
    <source>
        <strain evidence="1">SORGH_AS_0974</strain>
    </source>
</reference>
<accession>A0AAJ2BE86</accession>
<organism evidence="1 2">
    <name type="scientific">Agrobacterium larrymoorei</name>
    <dbReference type="NCBI Taxonomy" id="160699"/>
    <lineage>
        <taxon>Bacteria</taxon>
        <taxon>Pseudomonadati</taxon>
        <taxon>Pseudomonadota</taxon>
        <taxon>Alphaproteobacteria</taxon>
        <taxon>Hyphomicrobiales</taxon>
        <taxon>Rhizobiaceae</taxon>
        <taxon>Rhizobium/Agrobacterium group</taxon>
        <taxon>Agrobacterium</taxon>
    </lineage>
</organism>